<name>A0A1Z2L9S1_9ACTN</name>
<evidence type="ECO:0000313" key="1">
    <source>
        <dbReference type="EMBL" id="ARZ71032.1"/>
    </source>
</evidence>
<evidence type="ECO:0000313" key="2">
    <source>
        <dbReference type="Proteomes" id="UP000195755"/>
    </source>
</evidence>
<reference evidence="1 2" key="1">
    <citation type="submission" date="2017-06" db="EMBL/GenBank/DDBJ databases">
        <title>Streptomyces albireticuli Genome sequencing and assembly.</title>
        <authorList>
            <person name="Wang Y."/>
            <person name="Du B."/>
            <person name="Ding Y."/>
            <person name="Liu H."/>
            <person name="Hou Q."/>
            <person name="Liu K."/>
            <person name="Yao L."/>
            <person name="Wang C."/>
        </authorList>
    </citation>
    <scope>NUCLEOTIDE SEQUENCE [LARGE SCALE GENOMIC DNA]</scope>
    <source>
        <strain evidence="1 2">MDJK11</strain>
    </source>
</reference>
<dbReference type="KEGG" id="salj:SMD11_5444"/>
<accession>A0A1Z2L9S1</accession>
<dbReference type="EMBL" id="CP021744">
    <property type="protein sequence ID" value="ARZ71032.1"/>
    <property type="molecule type" value="Genomic_DNA"/>
</dbReference>
<proteinExistence type="predicted"/>
<sequence length="42" mass="4930">MSAVPEDPPEWEDPLRYIHHQARADTAHTHTAVVRVRRRITI</sequence>
<protein>
    <submittedName>
        <fullName evidence="1">Uncharacterized protein</fullName>
    </submittedName>
</protein>
<organism evidence="1 2">
    <name type="scientific">Streptomyces albireticuli</name>
    <dbReference type="NCBI Taxonomy" id="1940"/>
    <lineage>
        <taxon>Bacteria</taxon>
        <taxon>Bacillati</taxon>
        <taxon>Actinomycetota</taxon>
        <taxon>Actinomycetes</taxon>
        <taxon>Kitasatosporales</taxon>
        <taxon>Streptomycetaceae</taxon>
        <taxon>Streptomyces</taxon>
    </lineage>
</organism>
<dbReference type="Proteomes" id="UP000195755">
    <property type="component" value="Chromosome"/>
</dbReference>
<dbReference type="AlphaFoldDB" id="A0A1Z2L9S1"/>
<gene>
    <name evidence="1" type="ORF">SMD11_5444</name>
</gene>